<sequence>MQKHFVIRVIAGGVCLTAFSGTAFAQVQAYTNAPVDVYAGPAPDYPVVAEVPEGVSLSVMGCVEGYTWCDVAAPDLRGWVYGGSLSYPYQGANVPVMTYGVQIGLPVVVFSIDSYWGHYYRGRPWYHDAPRWANHPPPVREGPPPARGDAGRPPPPPPGREPAYGRAPETPAERGGAPQPGVNRPMGQPPQRGGLQQQVPPQARPPSQPGFQPGQGPAHVTEAPPPHGGNPQPQQRGGEARGGEAHGSNERENHPDNH</sequence>
<protein>
    <recommendedName>
        <fullName evidence="3">SH3b domain-containing protein</fullName>
    </recommendedName>
</protein>
<proteinExistence type="predicted"/>
<dbReference type="STRING" id="1462993.A6V36_23525"/>
<evidence type="ECO:0000313" key="6">
    <source>
        <dbReference type="Proteomes" id="UP000077961"/>
    </source>
</evidence>
<dbReference type="OrthoDB" id="8854384at2"/>
<reference evidence="6 7" key="1">
    <citation type="submission" date="2016-04" db="EMBL/GenBank/DDBJ databases">
        <title>Reclassification of Paraburkholderia panaciterrae (Farh et al. 2015) Dobritsa &amp; Samadpour 2016 as a later homotypic synonym of Paraburkholderia ginsengiterrae (Farh et al. 2015) Dobritsa &amp; Samadpour 2016.</title>
        <authorList>
            <person name="Dobritsa A.P."/>
            <person name="Kutumbaka K."/>
            <person name="Samadpour M."/>
        </authorList>
    </citation>
    <scope>NUCLEOTIDE SEQUENCE [LARGE SCALE GENOMIC DNA]</scope>
    <source>
        <strain evidence="5 7">DCY85</strain>
        <strain evidence="4 6">DCY85-1</strain>
    </source>
</reference>
<dbReference type="RefSeq" id="WP_064266178.1">
    <property type="nucleotide sequence ID" value="NZ_LXJZ01000081.1"/>
</dbReference>
<dbReference type="Proteomes" id="UP000077961">
    <property type="component" value="Unassembled WGS sequence"/>
</dbReference>
<dbReference type="AlphaFoldDB" id="A0A1A9NF38"/>
<dbReference type="Pfam" id="PF08239">
    <property type="entry name" value="SH3_3"/>
    <property type="match status" value="1"/>
</dbReference>
<organism evidence="5 7">
    <name type="scientific">Paraburkholderia ginsengiterrae</name>
    <dbReference type="NCBI Taxonomy" id="1462993"/>
    <lineage>
        <taxon>Bacteria</taxon>
        <taxon>Pseudomonadati</taxon>
        <taxon>Pseudomonadota</taxon>
        <taxon>Betaproteobacteria</taxon>
        <taxon>Burkholderiales</taxon>
        <taxon>Burkholderiaceae</taxon>
        <taxon>Paraburkholderia</taxon>
    </lineage>
</organism>
<feature type="signal peptide" evidence="2">
    <location>
        <begin position="1"/>
        <end position="25"/>
    </location>
</feature>
<feature type="region of interest" description="Disordered" evidence="1">
    <location>
        <begin position="136"/>
        <end position="258"/>
    </location>
</feature>
<evidence type="ECO:0000256" key="2">
    <source>
        <dbReference type="SAM" id="SignalP"/>
    </source>
</evidence>
<dbReference type="EMBL" id="LXJZ01000081">
    <property type="protein sequence ID" value="OAJ61722.1"/>
    <property type="molecule type" value="Genomic_DNA"/>
</dbReference>
<feature type="compositionally biased region" description="Low complexity" evidence="1">
    <location>
        <begin position="185"/>
        <end position="201"/>
    </location>
</feature>
<dbReference type="InterPro" id="IPR003646">
    <property type="entry name" value="SH3-like_bac-type"/>
</dbReference>
<evidence type="ECO:0000256" key="1">
    <source>
        <dbReference type="SAM" id="MobiDB-lite"/>
    </source>
</evidence>
<feature type="chain" id="PRO_5008393933" description="SH3b domain-containing protein" evidence="2">
    <location>
        <begin position="26"/>
        <end position="258"/>
    </location>
</feature>
<feature type="compositionally biased region" description="Pro residues" evidence="1">
    <location>
        <begin position="136"/>
        <end position="160"/>
    </location>
</feature>
<gene>
    <name evidence="4" type="ORF">A6V36_23525</name>
    <name evidence="5" type="ORF">A6V37_15280</name>
</gene>
<evidence type="ECO:0000313" key="5">
    <source>
        <dbReference type="EMBL" id="OAJ65321.1"/>
    </source>
</evidence>
<feature type="domain" description="SH3b" evidence="3">
    <location>
        <begin position="35"/>
        <end position="86"/>
    </location>
</feature>
<keyword evidence="6" id="KW-1185">Reference proteome</keyword>
<feature type="compositionally biased region" description="Basic and acidic residues" evidence="1">
    <location>
        <begin position="238"/>
        <end position="258"/>
    </location>
</feature>
<dbReference type="EMBL" id="LXKA01000044">
    <property type="protein sequence ID" value="OAJ65321.1"/>
    <property type="molecule type" value="Genomic_DNA"/>
</dbReference>
<keyword evidence="2" id="KW-0732">Signal</keyword>
<accession>A0A1A9NF38</accession>
<comment type="caution">
    <text evidence="5">The sequence shown here is derived from an EMBL/GenBank/DDBJ whole genome shotgun (WGS) entry which is preliminary data.</text>
</comment>
<evidence type="ECO:0000259" key="3">
    <source>
        <dbReference type="Pfam" id="PF08239"/>
    </source>
</evidence>
<evidence type="ECO:0000313" key="7">
    <source>
        <dbReference type="Proteomes" id="UP000078116"/>
    </source>
</evidence>
<name>A0A1A9NF38_9BURK</name>
<dbReference type="Proteomes" id="UP000078116">
    <property type="component" value="Unassembled WGS sequence"/>
</dbReference>
<evidence type="ECO:0000313" key="4">
    <source>
        <dbReference type="EMBL" id="OAJ61722.1"/>
    </source>
</evidence>